<evidence type="ECO:0000313" key="2">
    <source>
        <dbReference type="EMBL" id="OJD21389.1"/>
    </source>
</evidence>
<dbReference type="OrthoDB" id="5342131at2759"/>
<accession>A0A1J9R1B7</accession>
<proteinExistence type="predicted"/>
<evidence type="ECO:0000256" key="1">
    <source>
        <dbReference type="SAM" id="MobiDB-lite"/>
    </source>
</evidence>
<dbReference type="AlphaFoldDB" id="A0A1J9R1B7"/>
<name>A0A1J9R1B7_9EURO</name>
<reference evidence="2 3" key="1">
    <citation type="submission" date="2015-08" db="EMBL/GenBank/DDBJ databases">
        <title>Emmonsia species relationships and genome sequence.</title>
        <authorList>
            <person name="Cuomo C.A."/>
            <person name="Schwartz I.S."/>
            <person name="Kenyon C."/>
            <person name="De Hoog G.S."/>
            <person name="Govender N.P."/>
            <person name="Botha A."/>
            <person name="Moreno L."/>
            <person name="De Vries M."/>
            <person name="Munoz J.F."/>
            <person name="Stielow J.B."/>
        </authorList>
    </citation>
    <scope>NUCLEOTIDE SEQUENCE [LARGE SCALE GENOMIC DNA]</scope>
    <source>
        <strain evidence="2 3">EI222</strain>
    </source>
</reference>
<dbReference type="SUPFAM" id="SSF52540">
    <property type="entry name" value="P-loop containing nucleoside triphosphate hydrolases"/>
    <property type="match status" value="1"/>
</dbReference>
<dbReference type="EMBL" id="LGTZ01001434">
    <property type="protein sequence ID" value="OJD21389.1"/>
    <property type="molecule type" value="Genomic_DNA"/>
</dbReference>
<protein>
    <submittedName>
        <fullName evidence="2">Uncharacterized protein</fullName>
    </submittedName>
</protein>
<dbReference type="VEuPathDB" id="FungiDB:ACJ73_07267"/>
<gene>
    <name evidence="2" type="ORF">ACJ73_07267</name>
</gene>
<keyword evidence="3" id="KW-1185">Reference proteome</keyword>
<dbReference type="STRING" id="1658174.A0A1J9R1B7"/>
<sequence>METPFPQAISSHQLSPASSQRLDLRHAENNPGTTKPTEAISARISRNETVRALRKRLQEGGVVHIRGTQGSGKSTLVQFLRLHVEKTSEIEVVSFSWPMQFPGHLSTITMYYQLLNTSTGRQLDLNDWPEKRKFKPSILHSAQQISLRRTPANSDIGLYFSRKEYDEFVRQVCLYHQQHQQWNYSFSNKLIDCIRCLTSAHPAAGCPEYRGRTAEFIANGSWERFLEDTFFRDCIRNSATHGIRRLVAAPGLLAQNSKKFSQYLAKAVVYSGFVATADSNHQNDMFHGERWLQAEL</sequence>
<dbReference type="InterPro" id="IPR027417">
    <property type="entry name" value="P-loop_NTPase"/>
</dbReference>
<evidence type="ECO:0000313" key="3">
    <source>
        <dbReference type="Proteomes" id="UP000242791"/>
    </source>
</evidence>
<comment type="caution">
    <text evidence="2">The sequence shown here is derived from an EMBL/GenBank/DDBJ whole genome shotgun (WGS) entry which is preliminary data.</text>
</comment>
<feature type="region of interest" description="Disordered" evidence="1">
    <location>
        <begin position="1"/>
        <end position="20"/>
    </location>
</feature>
<dbReference type="Proteomes" id="UP000242791">
    <property type="component" value="Unassembled WGS sequence"/>
</dbReference>
<organism evidence="2 3">
    <name type="scientific">Blastomyces percursus</name>
    <dbReference type="NCBI Taxonomy" id="1658174"/>
    <lineage>
        <taxon>Eukaryota</taxon>
        <taxon>Fungi</taxon>
        <taxon>Dikarya</taxon>
        <taxon>Ascomycota</taxon>
        <taxon>Pezizomycotina</taxon>
        <taxon>Eurotiomycetes</taxon>
        <taxon>Eurotiomycetidae</taxon>
        <taxon>Onygenales</taxon>
        <taxon>Ajellomycetaceae</taxon>
        <taxon>Blastomyces</taxon>
    </lineage>
</organism>
<feature type="compositionally biased region" description="Polar residues" evidence="1">
    <location>
        <begin position="8"/>
        <end position="20"/>
    </location>
</feature>